<reference evidence="5 6" key="1">
    <citation type="submission" date="2018-06" db="EMBL/GenBank/DDBJ databases">
        <title>Genomic Encyclopedia of Type Strains, Phase IV (KMG-IV): sequencing the most valuable type-strain genomes for metagenomic binning, comparative biology and taxonomic classification.</title>
        <authorList>
            <person name="Goeker M."/>
        </authorList>
    </citation>
    <scope>NUCLEOTIDE SEQUENCE [LARGE SCALE GENOMIC DNA]</scope>
    <source>
        <strain evidence="5 6">DSM 22112</strain>
    </source>
</reference>
<proteinExistence type="inferred from homology"/>
<dbReference type="GO" id="GO:0008658">
    <property type="term" value="F:penicillin binding"/>
    <property type="evidence" value="ECO:0007669"/>
    <property type="project" value="InterPro"/>
</dbReference>
<dbReference type="PANTHER" id="PTHR30627:SF1">
    <property type="entry name" value="PEPTIDOGLYCAN D,D-TRANSPEPTIDASE FTSI"/>
    <property type="match status" value="1"/>
</dbReference>
<dbReference type="InterPro" id="IPR005311">
    <property type="entry name" value="PBP_dimer"/>
</dbReference>
<dbReference type="Pfam" id="PF03793">
    <property type="entry name" value="PASTA"/>
    <property type="match status" value="2"/>
</dbReference>
<dbReference type="SUPFAM" id="SSF54184">
    <property type="entry name" value="Penicillin-binding protein 2x (pbp-2x), c-terminal domain"/>
    <property type="match status" value="2"/>
</dbReference>
<dbReference type="CDD" id="cd06575">
    <property type="entry name" value="PASTA_Pbp2x-like_2"/>
    <property type="match status" value="1"/>
</dbReference>
<dbReference type="PROSITE" id="PS51178">
    <property type="entry name" value="PASTA"/>
    <property type="match status" value="2"/>
</dbReference>
<feature type="domain" description="PASTA" evidence="4">
    <location>
        <begin position="656"/>
        <end position="716"/>
    </location>
</feature>
<evidence type="ECO:0000256" key="1">
    <source>
        <dbReference type="ARBA" id="ARBA00004370"/>
    </source>
</evidence>
<protein>
    <submittedName>
        <fullName evidence="5">Stage V sporulation protein D (Sporulation-specific penicillin-binding protein)</fullName>
    </submittedName>
</protein>
<dbReference type="EMBL" id="QNRX01000013">
    <property type="protein sequence ID" value="RBP61805.1"/>
    <property type="molecule type" value="Genomic_DNA"/>
</dbReference>
<feature type="domain" description="PASTA" evidence="4">
    <location>
        <begin position="588"/>
        <end position="650"/>
    </location>
</feature>
<comment type="caution">
    <text evidence="5">The sequence shown here is derived from an EMBL/GenBank/DDBJ whole genome shotgun (WGS) entry which is preliminary data.</text>
</comment>
<dbReference type="SMART" id="SM00740">
    <property type="entry name" value="PASTA"/>
    <property type="match status" value="2"/>
</dbReference>
<name>A0A366I5A6_9FIRM</name>
<dbReference type="Gene3D" id="3.40.710.10">
    <property type="entry name" value="DD-peptidase/beta-lactamase superfamily"/>
    <property type="match status" value="1"/>
</dbReference>
<accession>A0A366I5A6</accession>
<comment type="subcellular location">
    <subcellularLocation>
        <location evidence="1">Membrane</location>
    </subcellularLocation>
</comment>
<sequence length="718" mass="79795">MSIYHLRRRKRLIFAFFVFAALFLVLAIRLTSIQAFDSINLTDEQIDQLMGEIPLTATRGDIYDRNMNILAKDASASAIYVRPKDVKKPEEIADYLSEVLELDREKLYKKITDKSQWISLIERKVDNDIAFDIRNKKFKGVEISEDKKRYYTNGNFASYVLGFTGTDHQGLYGIESVFNNVLSGEDGVLVYEKDGLSQKVASGYQVRIKPDEGDNVVLTIDSIIQHFLESQLEKTMDEFDSKRVIAIAMDPSTGEILAMSSKPDYNLNDPRTVSKLFESKMSTELEGMDLGKKQLEMWKNPAVTFNYEPGSTFKPITAAAALEEGAVTAQTSFFDKGYIIIDGQQIKCHIFPRSHGSQTFVEAVANSCNPVLVETVMRMEPVTFYRYIYNFGFGDQTGIQLDGEQAGIVPNNNDKLINYVPKSYGQGISVTPIQLISALSAVTNDGKYMQPNIVKYILSSDNNEIIKEYKPEQIRQVVSEDTANIVQDILKLVVSNSENLSSMSAYKIGGKTGTAQKIINGAYASGLYITSFFGYAPVDDPKIAVLYIVDEPKGYGVYGSNTAAPHAIEFMNNTLDYLNVPGGQGESLEDSSIVPDLRNQELDLAKEVLNYLKLKYEIAGEIQSGYIVNQDPMPGELIKEDTVIKLTLGEEITQEKEEVVTVPNVMDMTVQQANETLSRVGLKLAITGAGGVSTQQSPLAGEQVQKGSEIVVEFKPLE</sequence>
<dbReference type="GO" id="GO:0071555">
    <property type="term" value="P:cell wall organization"/>
    <property type="evidence" value="ECO:0007669"/>
    <property type="project" value="TreeGrafter"/>
</dbReference>
<dbReference type="InterPro" id="IPR012338">
    <property type="entry name" value="Beta-lactam/transpept-like"/>
</dbReference>
<dbReference type="RefSeq" id="WP_113921082.1">
    <property type="nucleotide sequence ID" value="NZ_QNRX01000013.1"/>
</dbReference>
<dbReference type="PANTHER" id="PTHR30627">
    <property type="entry name" value="PEPTIDOGLYCAN D,D-TRANSPEPTIDASE"/>
    <property type="match status" value="1"/>
</dbReference>
<dbReference type="AlphaFoldDB" id="A0A366I5A6"/>
<dbReference type="Gene3D" id="3.90.1310.10">
    <property type="entry name" value="Penicillin-binding protein 2a (Domain 2)"/>
    <property type="match status" value="1"/>
</dbReference>
<dbReference type="SUPFAM" id="SSF56519">
    <property type="entry name" value="Penicillin binding protein dimerisation domain"/>
    <property type="match status" value="1"/>
</dbReference>
<dbReference type="Proteomes" id="UP000253490">
    <property type="component" value="Unassembled WGS sequence"/>
</dbReference>
<keyword evidence="6" id="KW-1185">Reference proteome</keyword>
<evidence type="ECO:0000313" key="5">
    <source>
        <dbReference type="EMBL" id="RBP61805.1"/>
    </source>
</evidence>
<dbReference type="InterPro" id="IPR005543">
    <property type="entry name" value="PASTA_dom"/>
</dbReference>
<gene>
    <name evidence="5" type="ORF">DES36_11317</name>
</gene>
<dbReference type="Pfam" id="PF00905">
    <property type="entry name" value="Transpeptidase"/>
    <property type="match status" value="1"/>
</dbReference>
<evidence type="ECO:0000259" key="4">
    <source>
        <dbReference type="PROSITE" id="PS51178"/>
    </source>
</evidence>
<dbReference type="Gene3D" id="3.30.10.20">
    <property type="match status" value="2"/>
</dbReference>
<evidence type="ECO:0000256" key="3">
    <source>
        <dbReference type="ARBA" id="ARBA00023136"/>
    </source>
</evidence>
<dbReference type="OrthoDB" id="9804124at2"/>
<dbReference type="InterPro" id="IPR036138">
    <property type="entry name" value="PBP_dimer_sf"/>
</dbReference>
<dbReference type="InterPro" id="IPR050515">
    <property type="entry name" value="Beta-lactam/transpept"/>
</dbReference>
<dbReference type="GO" id="GO:0005886">
    <property type="term" value="C:plasma membrane"/>
    <property type="evidence" value="ECO:0007669"/>
    <property type="project" value="TreeGrafter"/>
</dbReference>
<organism evidence="5 6">
    <name type="scientific">Alkalibaculum bacchi</name>
    <dbReference type="NCBI Taxonomy" id="645887"/>
    <lineage>
        <taxon>Bacteria</taxon>
        <taxon>Bacillati</taxon>
        <taxon>Bacillota</taxon>
        <taxon>Clostridia</taxon>
        <taxon>Eubacteriales</taxon>
        <taxon>Eubacteriaceae</taxon>
        <taxon>Alkalibaculum</taxon>
    </lineage>
</organism>
<dbReference type="SUPFAM" id="SSF56601">
    <property type="entry name" value="beta-lactamase/transpeptidase-like"/>
    <property type="match status" value="1"/>
</dbReference>
<comment type="similarity">
    <text evidence="2">Belongs to the transpeptidase family.</text>
</comment>
<evidence type="ECO:0000313" key="6">
    <source>
        <dbReference type="Proteomes" id="UP000253490"/>
    </source>
</evidence>
<evidence type="ECO:0000256" key="2">
    <source>
        <dbReference type="ARBA" id="ARBA00007171"/>
    </source>
</evidence>
<dbReference type="Pfam" id="PF03717">
    <property type="entry name" value="PBP_dimer"/>
    <property type="match status" value="1"/>
</dbReference>
<keyword evidence="3" id="KW-0472">Membrane</keyword>
<dbReference type="InterPro" id="IPR001460">
    <property type="entry name" value="PCN-bd_Tpept"/>
</dbReference>